<keyword evidence="5" id="KW-0406">Ion transport</keyword>
<keyword evidence="7" id="KW-1071">Ligand-gated ion channel</keyword>
<dbReference type="GO" id="GO:0044877">
    <property type="term" value="F:protein-containing complex binding"/>
    <property type="evidence" value="ECO:0007669"/>
    <property type="project" value="TreeGrafter"/>
</dbReference>
<sequence length="461" mass="53016">RKLSDRFVLNPEGRPLFCWLAVVTVAWVYSAWSLIARQAFTELKNTIPVSMELTQTNTTLCHQVGWIVMDYSCDLIYLLDILVSTRTGYLDSGLLVFDSKQLARHYFWSKYFLIDVICLLPLDLVYFTIGTFHPLMRFPRFLKLYRAKQFYRKAEGMTSYPNALRVIILSHTLMLTMHWFACFYYMISESENFNLPAGWAYPLQLGKNNSEWYTLRRKYLHSIYWSCLTLTTIGEKQSPSTDLQYICTLAAYFLGIFLFATVVGQVGSVISKKNASRQEYEKMVDNAKTFMKSKGVPKTLRRRVLRWYDYSWSVGALSGTSDVNSLGMLPNTIKVELAIHVNLNSLRKVSIFRLAQPEFLYHLVLKMKTFIFTPGDMICRQGEAARQLYIISNGILEVVSDSGIMLARLKTGDFFGEIGVLDLMGGVRKRVANVRSVGYSEIFTISSEDVEQAMEYYPGIR</sequence>
<evidence type="ECO:0000313" key="12">
    <source>
        <dbReference type="Proteomes" id="UP000007875"/>
    </source>
</evidence>
<dbReference type="InParanoid" id="H2Z7H8"/>
<evidence type="ECO:0000256" key="1">
    <source>
        <dbReference type="ARBA" id="ARBA00004141"/>
    </source>
</evidence>
<dbReference type="eggNOG" id="KOG0500">
    <property type="taxonomic scope" value="Eukaryota"/>
</dbReference>
<dbReference type="PROSITE" id="PS50042">
    <property type="entry name" value="CNMP_BINDING_3"/>
    <property type="match status" value="1"/>
</dbReference>
<dbReference type="GO" id="GO:0016020">
    <property type="term" value="C:membrane"/>
    <property type="evidence" value="ECO:0007669"/>
    <property type="project" value="UniProtKB-SubCell"/>
</dbReference>
<evidence type="ECO:0000256" key="2">
    <source>
        <dbReference type="ARBA" id="ARBA00022448"/>
    </source>
</evidence>
<dbReference type="SMART" id="SM00100">
    <property type="entry name" value="cNMP"/>
    <property type="match status" value="1"/>
</dbReference>
<evidence type="ECO:0000256" key="8">
    <source>
        <dbReference type="ARBA" id="ARBA00023303"/>
    </source>
</evidence>
<evidence type="ECO:0000313" key="11">
    <source>
        <dbReference type="Ensembl" id="ENSCSAVP00000013540.1"/>
    </source>
</evidence>
<dbReference type="FunFam" id="1.10.287.630:FF:000001">
    <property type="entry name" value="Cyclic nucleotide-gated channel alpha 3"/>
    <property type="match status" value="1"/>
</dbReference>
<dbReference type="HOGENOM" id="CLU_005746_12_2_1"/>
<dbReference type="SUPFAM" id="SSF51206">
    <property type="entry name" value="cAMP-binding domain-like"/>
    <property type="match status" value="1"/>
</dbReference>
<comment type="subcellular location">
    <subcellularLocation>
        <location evidence="1">Membrane</location>
        <topology evidence="1">Multi-pass membrane protein</topology>
    </subcellularLocation>
</comment>
<feature type="transmembrane region" description="Helical" evidence="9">
    <location>
        <begin position="16"/>
        <end position="35"/>
    </location>
</feature>
<evidence type="ECO:0000259" key="10">
    <source>
        <dbReference type="PROSITE" id="PS50042"/>
    </source>
</evidence>
<feature type="transmembrane region" description="Helical" evidence="9">
    <location>
        <begin position="249"/>
        <end position="270"/>
    </location>
</feature>
<evidence type="ECO:0000256" key="4">
    <source>
        <dbReference type="ARBA" id="ARBA00022989"/>
    </source>
</evidence>
<evidence type="ECO:0000256" key="9">
    <source>
        <dbReference type="SAM" id="Phobius"/>
    </source>
</evidence>
<dbReference type="PROSITE" id="PS00888">
    <property type="entry name" value="CNMP_BINDING_1"/>
    <property type="match status" value="1"/>
</dbReference>
<feature type="transmembrane region" description="Helical" evidence="9">
    <location>
        <begin position="111"/>
        <end position="136"/>
    </location>
</feature>
<dbReference type="InterPro" id="IPR000595">
    <property type="entry name" value="cNMP-bd_dom"/>
</dbReference>
<dbReference type="OMA" id="QFPNVFR"/>
<dbReference type="Gene3D" id="2.60.120.10">
    <property type="entry name" value="Jelly Rolls"/>
    <property type="match status" value="1"/>
</dbReference>
<protein>
    <recommendedName>
        <fullName evidence="10">Cyclic nucleotide-binding domain-containing protein</fullName>
    </recommendedName>
</protein>
<proteinExistence type="predicted"/>
<evidence type="ECO:0000256" key="6">
    <source>
        <dbReference type="ARBA" id="ARBA00023136"/>
    </source>
</evidence>
<name>H2Z7H8_CIOSA</name>
<dbReference type="Gene3D" id="1.10.287.70">
    <property type="match status" value="1"/>
</dbReference>
<dbReference type="Pfam" id="PF00027">
    <property type="entry name" value="cNMP_binding"/>
    <property type="match status" value="1"/>
</dbReference>
<keyword evidence="12" id="KW-1185">Reference proteome</keyword>
<dbReference type="Gene3D" id="1.10.287.630">
    <property type="entry name" value="Helix hairpin bin"/>
    <property type="match status" value="1"/>
</dbReference>
<dbReference type="SUPFAM" id="SSF81324">
    <property type="entry name" value="Voltage-gated potassium channels"/>
    <property type="match status" value="1"/>
</dbReference>
<dbReference type="InterPro" id="IPR003938">
    <property type="entry name" value="K_chnl_volt-dep_EAG/ELK/ERG"/>
</dbReference>
<dbReference type="InterPro" id="IPR005821">
    <property type="entry name" value="Ion_trans_dom"/>
</dbReference>
<feature type="domain" description="Cyclic nucleotide-binding" evidence="10">
    <location>
        <begin position="351"/>
        <end position="461"/>
    </location>
</feature>
<reference evidence="11" key="3">
    <citation type="submission" date="2025-09" db="UniProtKB">
        <authorList>
            <consortium name="Ensembl"/>
        </authorList>
    </citation>
    <scope>IDENTIFICATION</scope>
</reference>
<dbReference type="Pfam" id="PF00520">
    <property type="entry name" value="Ion_trans"/>
    <property type="match status" value="1"/>
</dbReference>
<evidence type="ECO:0000256" key="7">
    <source>
        <dbReference type="ARBA" id="ARBA00023286"/>
    </source>
</evidence>
<dbReference type="GO" id="GO:0005249">
    <property type="term" value="F:voltage-gated potassium channel activity"/>
    <property type="evidence" value="ECO:0007669"/>
    <property type="project" value="InterPro"/>
</dbReference>
<dbReference type="PRINTS" id="PR01463">
    <property type="entry name" value="EAGCHANLFMLY"/>
</dbReference>
<keyword evidence="3 9" id="KW-0812">Transmembrane</keyword>
<dbReference type="InterPro" id="IPR018490">
    <property type="entry name" value="cNMP-bd_dom_sf"/>
</dbReference>
<organism evidence="11 12">
    <name type="scientific">Ciona savignyi</name>
    <name type="common">Pacific transparent sea squirt</name>
    <dbReference type="NCBI Taxonomy" id="51511"/>
    <lineage>
        <taxon>Eukaryota</taxon>
        <taxon>Metazoa</taxon>
        <taxon>Chordata</taxon>
        <taxon>Tunicata</taxon>
        <taxon>Ascidiacea</taxon>
        <taxon>Phlebobranchia</taxon>
        <taxon>Cionidae</taxon>
        <taxon>Ciona</taxon>
    </lineage>
</organism>
<evidence type="ECO:0000256" key="3">
    <source>
        <dbReference type="ARBA" id="ARBA00022692"/>
    </source>
</evidence>
<dbReference type="Proteomes" id="UP000007875">
    <property type="component" value="Unassembled WGS sequence"/>
</dbReference>
<dbReference type="AlphaFoldDB" id="H2Z7H8"/>
<accession>H2Z7H8</accession>
<dbReference type="STRING" id="51511.ENSCSAVP00000013540"/>
<dbReference type="PANTHER" id="PTHR45638">
    <property type="entry name" value="CYCLIC NUCLEOTIDE-GATED CATION CHANNEL SUBUNIT A"/>
    <property type="match status" value="1"/>
</dbReference>
<dbReference type="InterPro" id="IPR014710">
    <property type="entry name" value="RmlC-like_jellyroll"/>
</dbReference>
<dbReference type="InterPro" id="IPR050866">
    <property type="entry name" value="CNG_cation_channel"/>
</dbReference>
<dbReference type="InterPro" id="IPR018488">
    <property type="entry name" value="cNMP-bd_CS"/>
</dbReference>
<dbReference type="CDD" id="cd00038">
    <property type="entry name" value="CAP_ED"/>
    <property type="match status" value="1"/>
</dbReference>
<dbReference type="Ensembl" id="ENSCSAVT00000013696.1">
    <property type="protein sequence ID" value="ENSCSAVP00000013540.1"/>
    <property type="gene ID" value="ENSCSAVG00000007937.1"/>
</dbReference>
<dbReference type="GeneTree" id="ENSGT00940000170348"/>
<evidence type="ECO:0000256" key="5">
    <source>
        <dbReference type="ARBA" id="ARBA00023065"/>
    </source>
</evidence>
<reference evidence="11" key="2">
    <citation type="submission" date="2025-08" db="UniProtKB">
        <authorList>
            <consortium name="Ensembl"/>
        </authorList>
    </citation>
    <scope>IDENTIFICATION</scope>
</reference>
<reference evidence="12" key="1">
    <citation type="submission" date="2003-08" db="EMBL/GenBank/DDBJ databases">
        <authorList>
            <person name="Birren B."/>
            <person name="Nusbaum C."/>
            <person name="Abebe A."/>
            <person name="Abouelleil A."/>
            <person name="Adekoya E."/>
            <person name="Ait-zahra M."/>
            <person name="Allen N."/>
            <person name="Allen T."/>
            <person name="An P."/>
            <person name="Anderson M."/>
            <person name="Anderson S."/>
            <person name="Arachchi H."/>
            <person name="Armbruster J."/>
            <person name="Bachantsang P."/>
            <person name="Baldwin J."/>
            <person name="Barry A."/>
            <person name="Bayul T."/>
            <person name="Blitshsteyn B."/>
            <person name="Bloom T."/>
            <person name="Blye J."/>
            <person name="Boguslavskiy L."/>
            <person name="Borowsky M."/>
            <person name="Boukhgalter B."/>
            <person name="Brunache A."/>
            <person name="Butler J."/>
            <person name="Calixte N."/>
            <person name="Calvo S."/>
            <person name="Camarata J."/>
            <person name="Campo K."/>
            <person name="Chang J."/>
            <person name="Cheshatsang Y."/>
            <person name="Citroen M."/>
            <person name="Collymore A."/>
            <person name="Considine T."/>
            <person name="Cook A."/>
            <person name="Cooke P."/>
            <person name="Corum B."/>
            <person name="Cuomo C."/>
            <person name="David R."/>
            <person name="Dawoe T."/>
            <person name="Degray S."/>
            <person name="Dodge S."/>
            <person name="Dooley K."/>
            <person name="Dorje P."/>
            <person name="Dorjee K."/>
            <person name="Dorris L."/>
            <person name="Duffey N."/>
            <person name="Dupes A."/>
            <person name="Elkins T."/>
            <person name="Engels R."/>
            <person name="Erickson J."/>
            <person name="Farina A."/>
            <person name="Faro S."/>
            <person name="Ferreira P."/>
            <person name="Fischer H."/>
            <person name="Fitzgerald M."/>
            <person name="Foley K."/>
            <person name="Gage D."/>
            <person name="Galagan J."/>
            <person name="Gearin G."/>
            <person name="Gnerre S."/>
            <person name="Gnirke A."/>
            <person name="Goyette A."/>
            <person name="Graham J."/>
            <person name="Grandbois E."/>
            <person name="Gyaltsen K."/>
            <person name="Hafez N."/>
            <person name="Hagopian D."/>
            <person name="Hagos B."/>
            <person name="Hall J."/>
            <person name="Hatcher B."/>
            <person name="Heller A."/>
            <person name="Higgins H."/>
            <person name="Honan T."/>
            <person name="Horn A."/>
            <person name="Houde N."/>
            <person name="Hughes L."/>
            <person name="Hulme W."/>
            <person name="Husby E."/>
            <person name="Iliev I."/>
            <person name="Jaffe D."/>
            <person name="Jones C."/>
            <person name="Kamal M."/>
            <person name="Kamat A."/>
            <person name="Kamvysselis M."/>
            <person name="Karlsson E."/>
            <person name="Kells C."/>
            <person name="Kieu A."/>
            <person name="Kisner P."/>
            <person name="Kodira C."/>
            <person name="Kulbokas E."/>
            <person name="Labutti K."/>
            <person name="Lama D."/>
            <person name="Landers T."/>
            <person name="Leger J."/>
            <person name="Levine S."/>
            <person name="Lewis D."/>
            <person name="Lewis T."/>
            <person name="Lindblad-toh K."/>
            <person name="Liu X."/>
            <person name="Lokyitsang T."/>
            <person name="Lokyitsang Y."/>
            <person name="Lucien O."/>
            <person name="Lui A."/>
            <person name="Ma L.J."/>
            <person name="Mabbitt R."/>
            <person name="Macdonald J."/>
            <person name="Maclean C."/>
            <person name="Major J."/>
            <person name="Manning J."/>
            <person name="Marabella R."/>
            <person name="Maru K."/>
            <person name="Matthews C."/>
            <person name="Mauceli E."/>
            <person name="Mccarthy M."/>
            <person name="Mcdonough S."/>
            <person name="Mcghee T."/>
            <person name="Meldrim J."/>
            <person name="Meneus L."/>
            <person name="Mesirov J."/>
            <person name="Mihalev A."/>
            <person name="Mihova T."/>
            <person name="Mikkelsen T."/>
            <person name="Mlenga V."/>
            <person name="Moru K."/>
            <person name="Mozes J."/>
            <person name="Mulrain L."/>
            <person name="Munson G."/>
            <person name="Naylor J."/>
            <person name="Newes C."/>
            <person name="Nguyen C."/>
            <person name="Nguyen N."/>
            <person name="Nguyen T."/>
            <person name="Nicol R."/>
            <person name="Nielsen C."/>
            <person name="Nizzari M."/>
            <person name="Norbu C."/>
            <person name="Norbu N."/>
            <person name="O'donnell P."/>
            <person name="Okoawo O."/>
            <person name="O'leary S."/>
            <person name="Omotosho B."/>
            <person name="O'neill K."/>
            <person name="Osman S."/>
            <person name="Parker S."/>
            <person name="Perrin D."/>
            <person name="Phunkhang P."/>
            <person name="Piqani B."/>
            <person name="Purcell S."/>
            <person name="Rachupka T."/>
            <person name="Ramasamy U."/>
            <person name="Rameau R."/>
            <person name="Ray V."/>
            <person name="Raymond C."/>
            <person name="Retta R."/>
            <person name="Richardson S."/>
            <person name="Rise C."/>
            <person name="Rodriguez J."/>
            <person name="Rogers J."/>
            <person name="Rogov P."/>
            <person name="Rutman M."/>
            <person name="Schupbach R."/>
            <person name="Seaman C."/>
            <person name="Settipalli S."/>
            <person name="Sharpe T."/>
            <person name="Sheridan J."/>
            <person name="Sherpa N."/>
            <person name="Shi J."/>
            <person name="Smirnov S."/>
            <person name="Smith C."/>
            <person name="Sougnez C."/>
            <person name="Spencer B."/>
            <person name="Stalker J."/>
            <person name="Stange-thomann N."/>
            <person name="Stavropoulos S."/>
            <person name="Stetson K."/>
            <person name="Stone C."/>
            <person name="Stone S."/>
            <person name="Stubbs M."/>
            <person name="Talamas J."/>
            <person name="Tchuinga P."/>
            <person name="Tenzing P."/>
            <person name="Tesfaye S."/>
            <person name="Theodore J."/>
            <person name="Thoulutsang Y."/>
            <person name="Topham K."/>
            <person name="Towey S."/>
            <person name="Tsamla T."/>
            <person name="Tsomo N."/>
            <person name="Vallee D."/>
            <person name="Vassiliev H."/>
            <person name="Venkataraman V."/>
            <person name="Vinson J."/>
            <person name="Vo A."/>
            <person name="Wade C."/>
            <person name="Wang S."/>
            <person name="Wangchuk T."/>
            <person name="Wangdi T."/>
            <person name="Whittaker C."/>
            <person name="Wilkinson J."/>
            <person name="Wu Y."/>
            <person name="Wyman D."/>
            <person name="Yadav S."/>
            <person name="Yang S."/>
            <person name="Yang X."/>
            <person name="Yeager S."/>
            <person name="Yee E."/>
            <person name="Young G."/>
            <person name="Zainoun J."/>
            <person name="Zembeck L."/>
            <person name="Zimmer A."/>
            <person name="Zody M."/>
            <person name="Lander E."/>
        </authorList>
    </citation>
    <scope>NUCLEOTIDE SEQUENCE [LARGE SCALE GENOMIC DNA]</scope>
</reference>
<dbReference type="PANTHER" id="PTHR45638:SF7">
    <property type="entry name" value="CYCLIC NUCLEOTIDE-GATED ION CHANNEL-LIKE, ISOFORM E"/>
    <property type="match status" value="1"/>
</dbReference>
<keyword evidence="4 9" id="KW-1133">Transmembrane helix</keyword>
<keyword evidence="2" id="KW-0813">Transport</keyword>
<keyword evidence="6 9" id="KW-0472">Membrane</keyword>
<keyword evidence="8" id="KW-0407">Ion channel</keyword>
<dbReference type="GO" id="GO:0005221">
    <property type="term" value="F:intracellularly cyclic nucleotide-activated monoatomic cation channel activity"/>
    <property type="evidence" value="ECO:0007669"/>
    <property type="project" value="InterPro"/>
</dbReference>
<feature type="transmembrane region" description="Helical" evidence="9">
    <location>
        <begin position="166"/>
        <end position="187"/>
    </location>
</feature>